<dbReference type="GO" id="GO:0000338">
    <property type="term" value="P:protein deneddylation"/>
    <property type="evidence" value="ECO:0007669"/>
    <property type="project" value="TreeGrafter"/>
</dbReference>
<evidence type="ECO:0000256" key="5">
    <source>
        <dbReference type="SAM" id="MobiDB-lite"/>
    </source>
</evidence>
<dbReference type="GO" id="GO:0006508">
    <property type="term" value="P:proteolysis"/>
    <property type="evidence" value="ECO:0007669"/>
    <property type="project" value="UniProtKB-KW"/>
</dbReference>
<evidence type="ECO:0000259" key="6">
    <source>
        <dbReference type="PROSITE" id="PS50600"/>
    </source>
</evidence>
<dbReference type="PANTHER" id="PTHR46468:SF1">
    <property type="entry name" value="SENTRIN-SPECIFIC PROTEASE 8"/>
    <property type="match status" value="1"/>
</dbReference>
<keyword evidence="4" id="KW-0788">Thiol protease</keyword>
<dbReference type="Gene3D" id="3.40.395.10">
    <property type="entry name" value="Adenoviral Proteinase, Chain A"/>
    <property type="match status" value="1"/>
</dbReference>
<comment type="similarity">
    <text evidence="1">Belongs to the peptidase C48 family.</text>
</comment>
<dbReference type="SUPFAM" id="SSF54001">
    <property type="entry name" value="Cysteine proteinases"/>
    <property type="match status" value="1"/>
</dbReference>
<accession>A0A9W8KWM0</accession>
<evidence type="ECO:0000256" key="3">
    <source>
        <dbReference type="ARBA" id="ARBA00022801"/>
    </source>
</evidence>
<name>A0A9W8KWM0_9FUNG</name>
<comment type="caution">
    <text evidence="7">The sequence shown here is derived from an EMBL/GenBank/DDBJ whole genome shotgun (WGS) entry which is preliminary data.</text>
</comment>
<feature type="region of interest" description="Disordered" evidence="5">
    <location>
        <begin position="247"/>
        <end position="282"/>
    </location>
</feature>
<keyword evidence="3 7" id="KW-0378">Hydrolase</keyword>
<dbReference type="EC" id="3.4.22.68" evidence="7"/>
<dbReference type="Pfam" id="PF02902">
    <property type="entry name" value="Peptidase_C48"/>
    <property type="match status" value="1"/>
</dbReference>
<dbReference type="Proteomes" id="UP001151518">
    <property type="component" value="Unassembled WGS sequence"/>
</dbReference>
<reference evidence="7" key="1">
    <citation type="submission" date="2022-07" db="EMBL/GenBank/DDBJ databases">
        <title>Phylogenomic reconstructions and comparative analyses of Kickxellomycotina fungi.</title>
        <authorList>
            <person name="Reynolds N.K."/>
            <person name="Stajich J.E."/>
            <person name="Barry K."/>
            <person name="Grigoriev I.V."/>
            <person name="Crous P."/>
            <person name="Smith M.E."/>
        </authorList>
    </citation>
    <scope>NUCLEOTIDE SEQUENCE</scope>
    <source>
        <strain evidence="7">NRRL 3115</strain>
    </source>
</reference>
<dbReference type="GO" id="GO:0008234">
    <property type="term" value="F:cysteine-type peptidase activity"/>
    <property type="evidence" value="ECO:0007669"/>
    <property type="project" value="UniProtKB-KW"/>
</dbReference>
<evidence type="ECO:0000313" key="8">
    <source>
        <dbReference type="Proteomes" id="UP001151518"/>
    </source>
</evidence>
<dbReference type="PANTHER" id="PTHR46468">
    <property type="entry name" value="SENTRIN-SPECIFIC PROTEASE 8"/>
    <property type="match status" value="1"/>
</dbReference>
<feature type="region of interest" description="Disordered" evidence="5">
    <location>
        <begin position="181"/>
        <end position="220"/>
    </location>
</feature>
<feature type="compositionally biased region" description="Low complexity" evidence="5">
    <location>
        <begin position="253"/>
        <end position="265"/>
    </location>
</feature>
<organism evidence="7 8">
    <name type="scientific">Coemansia spiralis</name>
    <dbReference type="NCBI Taxonomy" id="417178"/>
    <lineage>
        <taxon>Eukaryota</taxon>
        <taxon>Fungi</taxon>
        <taxon>Fungi incertae sedis</taxon>
        <taxon>Zoopagomycota</taxon>
        <taxon>Kickxellomycotina</taxon>
        <taxon>Kickxellomycetes</taxon>
        <taxon>Kickxellales</taxon>
        <taxon>Kickxellaceae</taxon>
        <taxon>Coemansia</taxon>
    </lineage>
</organism>
<dbReference type="InterPro" id="IPR038765">
    <property type="entry name" value="Papain-like_cys_pep_sf"/>
</dbReference>
<feature type="compositionally biased region" description="Basic and acidic residues" evidence="5">
    <location>
        <begin position="197"/>
        <end position="206"/>
    </location>
</feature>
<sequence length="416" mass="47987">MVSDFVLLDFENAEVRSSDFESLKPEGWLTGEIINFYWTFLERREFCTEPSVLFLGTYTAYRISNAENAAVTDNISMQLSEELKHRQLILIPLNHRSHWSLLVYCRLTRTFYHYDSISKHNRSFAEHAAGKFLRVLEPKLKEGFYFKSMQTPQQNNDHDCGIYVLAIAEELARRFINNKRRKAEAVQNKSTRRPLRERRPVEREYAAHGSASDSKATHQRYRDTYEKYSSARDFSQDNERNRTLKPSMVAAHSQQQQYSQRRNQSTPPVARISAGAPAPSPFSTAVPRRALASDLLMPKFAQPFSGFQSPFTAMYGHSAGEFNTPEPLLKGGGCDALESQIETLNVQETLVGGGSRSREERLKLEAEMMEKAGLPRDFWLVTVEDIEYPHCMRRRIRSLVVELQQQQKQRHGKRSH</sequence>
<evidence type="ECO:0000313" key="7">
    <source>
        <dbReference type="EMBL" id="KAJ2672034.1"/>
    </source>
</evidence>
<dbReference type="InterPro" id="IPR044613">
    <property type="entry name" value="Nep1/2-like"/>
</dbReference>
<gene>
    <name evidence="7" type="primary">SENP8_2</name>
    <name evidence="7" type="ORF">GGI25_005274</name>
</gene>
<proteinExistence type="inferred from homology"/>
<dbReference type="AlphaFoldDB" id="A0A9W8KWM0"/>
<evidence type="ECO:0000256" key="4">
    <source>
        <dbReference type="ARBA" id="ARBA00022807"/>
    </source>
</evidence>
<dbReference type="EMBL" id="JANBTW010000090">
    <property type="protein sequence ID" value="KAJ2672034.1"/>
    <property type="molecule type" value="Genomic_DNA"/>
</dbReference>
<dbReference type="PROSITE" id="PS50600">
    <property type="entry name" value="ULP_PROTEASE"/>
    <property type="match status" value="1"/>
</dbReference>
<evidence type="ECO:0000256" key="2">
    <source>
        <dbReference type="ARBA" id="ARBA00022670"/>
    </source>
</evidence>
<dbReference type="InterPro" id="IPR003653">
    <property type="entry name" value="Peptidase_C48_C"/>
</dbReference>
<protein>
    <submittedName>
        <fullName evidence="7">SUMO1 sentrin specific peptidase 8</fullName>
        <ecNumber evidence="7">3.4.22.68</ecNumber>
    </submittedName>
</protein>
<evidence type="ECO:0000256" key="1">
    <source>
        <dbReference type="ARBA" id="ARBA00005234"/>
    </source>
</evidence>
<feature type="domain" description="Ubiquitin-like protease family profile" evidence="6">
    <location>
        <begin position="13"/>
        <end position="171"/>
    </location>
</feature>
<keyword evidence="2" id="KW-0645">Protease</keyword>
<dbReference type="OrthoDB" id="5065855at2759"/>
<dbReference type="GO" id="GO:0019784">
    <property type="term" value="F:deNEDDylase activity"/>
    <property type="evidence" value="ECO:0007669"/>
    <property type="project" value="InterPro"/>
</dbReference>